<comment type="caution">
    <text evidence="5">The sequence shown here is derived from an EMBL/GenBank/DDBJ whole genome shotgun (WGS) entry which is preliminary data.</text>
</comment>
<evidence type="ECO:0000313" key="5">
    <source>
        <dbReference type="EMBL" id="MBH8577203.1"/>
    </source>
</evidence>
<evidence type="ECO:0000313" key="6">
    <source>
        <dbReference type="Proteomes" id="UP000662314"/>
    </source>
</evidence>
<dbReference type="InterPro" id="IPR029062">
    <property type="entry name" value="Class_I_gatase-like"/>
</dbReference>
<evidence type="ECO:0000256" key="3">
    <source>
        <dbReference type="ARBA" id="ARBA00022801"/>
    </source>
</evidence>
<dbReference type="GO" id="GO:0008236">
    <property type="term" value="F:serine-type peptidase activity"/>
    <property type="evidence" value="ECO:0007669"/>
    <property type="project" value="UniProtKB-KW"/>
</dbReference>
<sequence>MIKAFSTPVLVAADIDNFDYLRECGRVNSNSPQPTPCILLIGGAEGETSGEDSATRWFLKLLDRGDYLVLRLPRIGRQAAWICDNYRDFVSSSAELAINSREAANHPKVLQYIRDADALFIAGGNQNDYEDYWEGSGVEEAINYLINQKKVPIAGTSAGMAILGDYYYAPVHQGVLSSEILNNPFHHNTKDIYYSDFIKVPILKNVITDTHLDRIDKEHPEPRYGRIFGFLARVFHEKNHQIPVYAIGLEEGAFVAIDEKGIAQVFGNGTTKGQDAYFLQTNGAAPEQLKPDLPLIWNNNGQAVKVYKISGTPEGSGHFDLNNWSIASGGSWEYWFTTGGISGFKRNQVQSFTL</sequence>
<reference evidence="5 6" key="1">
    <citation type="journal article" date="2021" name="Int. J. Syst. Evol. Microbiol.">
        <title>Amazonocrinis nigriterrae gen. nov., sp. nov., Atlanticothrix silvestris gen. nov., sp. nov. and Dendronalium phyllosphericum gen. nov., sp. nov., nostocacean cyanobacteria from Brazilian environments.</title>
        <authorList>
            <person name="Alvarenga D.O."/>
            <person name="Andreote A.P.D."/>
            <person name="Branco L.H.Z."/>
            <person name="Delbaje E."/>
            <person name="Cruz R.B."/>
            <person name="Varani A.M."/>
            <person name="Fiore M.F."/>
        </authorList>
    </citation>
    <scope>NUCLEOTIDE SEQUENCE [LARGE SCALE GENOMIC DNA]</scope>
    <source>
        <strain evidence="5 6">CENA369</strain>
    </source>
</reference>
<keyword evidence="3" id="KW-0378">Hydrolase</keyword>
<keyword evidence="2" id="KW-0645">Protease</keyword>
<dbReference type="InterPro" id="IPR005320">
    <property type="entry name" value="Peptidase_S51"/>
</dbReference>
<organism evidence="5 6">
    <name type="scientific">Dendronalium phyllosphericum CENA369</name>
    <dbReference type="NCBI Taxonomy" id="1725256"/>
    <lineage>
        <taxon>Bacteria</taxon>
        <taxon>Bacillati</taxon>
        <taxon>Cyanobacteriota</taxon>
        <taxon>Cyanophyceae</taxon>
        <taxon>Nostocales</taxon>
        <taxon>Nostocaceae</taxon>
        <taxon>Dendronalium</taxon>
        <taxon>Dendronalium phyllosphericum</taxon>
    </lineage>
</organism>
<comment type="similarity">
    <text evidence="1">Belongs to the peptidase S51 family.</text>
</comment>
<evidence type="ECO:0000256" key="1">
    <source>
        <dbReference type="ARBA" id="ARBA00006534"/>
    </source>
</evidence>
<dbReference type="AlphaFoldDB" id="A0A8J7IAR9"/>
<dbReference type="Gene3D" id="3.40.50.880">
    <property type="match status" value="1"/>
</dbReference>
<evidence type="ECO:0000256" key="2">
    <source>
        <dbReference type="ARBA" id="ARBA00022670"/>
    </source>
</evidence>
<protein>
    <submittedName>
        <fullName evidence="5">Cyanophycinase</fullName>
    </submittedName>
</protein>
<dbReference type="Proteomes" id="UP000662314">
    <property type="component" value="Unassembled WGS sequence"/>
</dbReference>
<gene>
    <name evidence="5" type="ORF">I8752_30360</name>
</gene>
<evidence type="ECO:0000256" key="4">
    <source>
        <dbReference type="ARBA" id="ARBA00022825"/>
    </source>
</evidence>
<name>A0A8J7IAR9_9NOST</name>
<keyword evidence="4" id="KW-0720">Serine protease</keyword>
<dbReference type="GO" id="GO:0006508">
    <property type="term" value="P:proteolysis"/>
    <property type="evidence" value="ECO:0007669"/>
    <property type="project" value="UniProtKB-KW"/>
</dbReference>
<accession>A0A8J7IAR9</accession>
<dbReference type="EMBL" id="JAECZA010000276">
    <property type="protein sequence ID" value="MBH8577203.1"/>
    <property type="molecule type" value="Genomic_DNA"/>
</dbReference>
<proteinExistence type="inferred from homology"/>
<dbReference type="RefSeq" id="WP_214435903.1">
    <property type="nucleotide sequence ID" value="NZ_CAWPUQ010000209.1"/>
</dbReference>
<dbReference type="PANTHER" id="PTHR36175">
    <property type="entry name" value="CYANOPHYCINASE"/>
    <property type="match status" value="1"/>
</dbReference>
<dbReference type="CDD" id="cd03145">
    <property type="entry name" value="GAT1_cyanophycinase"/>
    <property type="match status" value="1"/>
</dbReference>
<keyword evidence="6" id="KW-1185">Reference proteome</keyword>
<dbReference type="Pfam" id="PF03575">
    <property type="entry name" value="Peptidase_S51"/>
    <property type="match status" value="1"/>
</dbReference>
<dbReference type="SUPFAM" id="SSF52317">
    <property type="entry name" value="Class I glutamine amidotransferase-like"/>
    <property type="match status" value="1"/>
</dbReference>
<dbReference type="PANTHER" id="PTHR36175:SF1">
    <property type="entry name" value="CYANOPHYCINASE"/>
    <property type="match status" value="1"/>
</dbReference>